<dbReference type="EMBL" id="JACHIF010000002">
    <property type="protein sequence ID" value="MBB5037384.1"/>
    <property type="molecule type" value="Genomic_DNA"/>
</dbReference>
<evidence type="ECO:0000259" key="1">
    <source>
        <dbReference type="SMART" id="SM01321"/>
    </source>
</evidence>
<comment type="caution">
    <text evidence="2">The sequence shown here is derived from an EMBL/GenBank/DDBJ whole genome shotgun (WGS) entry which is preliminary data.</text>
</comment>
<dbReference type="SMART" id="SM01321">
    <property type="entry name" value="Y1_Tnp"/>
    <property type="match status" value="1"/>
</dbReference>
<organism evidence="2 3">
    <name type="scientific">Prosthecobacter dejongeii</name>
    <dbReference type="NCBI Taxonomy" id="48465"/>
    <lineage>
        <taxon>Bacteria</taxon>
        <taxon>Pseudomonadati</taxon>
        <taxon>Verrucomicrobiota</taxon>
        <taxon>Verrucomicrobiia</taxon>
        <taxon>Verrucomicrobiales</taxon>
        <taxon>Verrucomicrobiaceae</taxon>
        <taxon>Prosthecobacter</taxon>
    </lineage>
</organism>
<dbReference type="InterPro" id="IPR002686">
    <property type="entry name" value="Transposase_17"/>
</dbReference>
<dbReference type="Gene3D" id="3.30.70.1290">
    <property type="entry name" value="Transposase IS200-like"/>
    <property type="match status" value="1"/>
</dbReference>
<keyword evidence="3" id="KW-1185">Reference proteome</keyword>
<feature type="domain" description="Transposase IS200-like" evidence="1">
    <location>
        <begin position="22"/>
        <end position="185"/>
    </location>
</feature>
<evidence type="ECO:0000313" key="2">
    <source>
        <dbReference type="EMBL" id="MBB5037384.1"/>
    </source>
</evidence>
<accession>A0A7W8DP83</accession>
<dbReference type="Proteomes" id="UP000534294">
    <property type="component" value="Unassembled WGS sequence"/>
</dbReference>
<name>A0A7W8DP83_9BACT</name>
<reference evidence="2 3" key="1">
    <citation type="submission" date="2020-08" db="EMBL/GenBank/DDBJ databases">
        <title>Genomic Encyclopedia of Type Strains, Phase IV (KMG-IV): sequencing the most valuable type-strain genomes for metagenomic binning, comparative biology and taxonomic classification.</title>
        <authorList>
            <person name="Goeker M."/>
        </authorList>
    </citation>
    <scope>NUCLEOTIDE SEQUENCE [LARGE SCALE GENOMIC DNA]</scope>
    <source>
        <strain evidence="2 3">DSM 12251</strain>
    </source>
</reference>
<dbReference type="GO" id="GO:0006313">
    <property type="term" value="P:DNA transposition"/>
    <property type="evidence" value="ECO:0007669"/>
    <property type="project" value="InterPro"/>
</dbReference>
<proteinExistence type="predicted"/>
<protein>
    <submittedName>
        <fullName evidence="2">REP element-mobilizing transposase RayT</fullName>
    </submittedName>
</protein>
<dbReference type="Pfam" id="PF01797">
    <property type="entry name" value="Y1_Tnp"/>
    <property type="match status" value="1"/>
</dbReference>
<dbReference type="SUPFAM" id="SSF143422">
    <property type="entry name" value="Transposase IS200-like"/>
    <property type="match status" value="1"/>
</dbReference>
<dbReference type="PANTHER" id="PTHR36966:SF1">
    <property type="entry name" value="REP-ASSOCIATED TYROSINE TRANSPOSASE"/>
    <property type="match status" value="1"/>
</dbReference>
<dbReference type="InterPro" id="IPR036515">
    <property type="entry name" value="Transposase_17_sf"/>
</dbReference>
<dbReference type="InterPro" id="IPR052715">
    <property type="entry name" value="RAYT_transposase"/>
</dbReference>
<dbReference type="RefSeq" id="WP_184207210.1">
    <property type="nucleotide sequence ID" value="NZ_JACHIF010000002.1"/>
</dbReference>
<dbReference type="GO" id="GO:0004803">
    <property type="term" value="F:transposase activity"/>
    <property type="evidence" value="ECO:0007669"/>
    <property type="project" value="InterPro"/>
</dbReference>
<evidence type="ECO:0000313" key="3">
    <source>
        <dbReference type="Proteomes" id="UP000534294"/>
    </source>
</evidence>
<sequence length="208" mass="24711">MKFFNPFADIHVTRNNLTHWQQPGATYFITFRMADSLPAEMLSQLKAERQLWQQIHPPPLSPEDEAEYHQRFSARLDQGLDRGFGSCALRHTDHRQTMEESLNFFQGQRYKLLSYVIMPNHVHGLMTLHPDWSLEKIIFSWKRRTAGVLHQKLALDGQFWQHDYFDRLIRDEDHLRNVIRYIRRNPAKAGLTEGHYTLWESELAQAVR</sequence>
<dbReference type="PANTHER" id="PTHR36966">
    <property type="entry name" value="REP-ASSOCIATED TYROSINE TRANSPOSASE"/>
    <property type="match status" value="1"/>
</dbReference>
<dbReference type="GO" id="GO:0043565">
    <property type="term" value="F:sequence-specific DNA binding"/>
    <property type="evidence" value="ECO:0007669"/>
    <property type="project" value="TreeGrafter"/>
</dbReference>
<dbReference type="AlphaFoldDB" id="A0A7W8DP83"/>
<gene>
    <name evidence="2" type="ORF">HNQ64_001626</name>
</gene>